<evidence type="ECO:0000256" key="2">
    <source>
        <dbReference type="SAM" id="SignalP"/>
    </source>
</evidence>
<feature type="region of interest" description="Disordered" evidence="1">
    <location>
        <begin position="395"/>
        <end position="426"/>
    </location>
</feature>
<dbReference type="InterPro" id="IPR022212">
    <property type="entry name" value="DUF3741"/>
</dbReference>
<feature type="signal peptide" evidence="2">
    <location>
        <begin position="1"/>
        <end position="32"/>
    </location>
</feature>
<feature type="region of interest" description="Disordered" evidence="1">
    <location>
        <begin position="556"/>
        <end position="578"/>
    </location>
</feature>
<dbReference type="InterPro" id="IPR044257">
    <property type="entry name" value="TRM32-like"/>
</dbReference>
<dbReference type="OrthoDB" id="758104at2759"/>
<dbReference type="Pfam" id="PF12552">
    <property type="entry name" value="DUF3741"/>
    <property type="match status" value="1"/>
</dbReference>
<feature type="compositionally biased region" description="Polar residues" evidence="1">
    <location>
        <begin position="305"/>
        <end position="316"/>
    </location>
</feature>
<evidence type="ECO:0000256" key="1">
    <source>
        <dbReference type="SAM" id="MobiDB-lite"/>
    </source>
</evidence>
<keyword evidence="6" id="KW-1185">Reference proteome</keyword>
<protein>
    <recommendedName>
        <fullName evidence="7">DUF4378 domain-containing protein</fullName>
    </recommendedName>
</protein>
<feature type="chain" id="PRO_5040232225" description="DUF4378 domain-containing protein" evidence="2">
    <location>
        <begin position="33"/>
        <end position="1079"/>
    </location>
</feature>
<dbReference type="PANTHER" id="PTHR47071">
    <property type="entry name" value="PROTEIN TRM32"/>
    <property type="match status" value="1"/>
</dbReference>
<dbReference type="Pfam" id="PF14309">
    <property type="entry name" value="DUF4378"/>
    <property type="match status" value="1"/>
</dbReference>
<dbReference type="AlphaFoldDB" id="A0A9Q0KW28"/>
<feature type="region of interest" description="Disordered" evidence="1">
    <location>
        <begin position="298"/>
        <end position="322"/>
    </location>
</feature>
<evidence type="ECO:0000259" key="4">
    <source>
        <dbReference type="Pfam" id="PF14309"/>
    </source>
</evidence>
<comment type="caution">
    <text evidence="5">The sequence shown here is derived from an EMBL/GenBank/DDBJ whole genome shotgun (WGS) entry which is preliminary data.</text>
</comment>
<feature type="domain" description="DUF4378" evidence="4">
    <location>
        <begin position="918"/>
        <end position="1071"/>
    </location>
</feature>
<dbReference type="PANTHER" id="PTHR47071:SF9">
    <property type="entry name" value="TRM32-LIKE PROTEIN (DUF3741)"/>
    <property type="match status" value="1"/>
</dbReference>
<evidence type="ECO:0000313" key="5">
    <source>
        <dbReference type="EMBL" id="KAJ4977810.1"/>
    </source>
</evidence>
<feature type="compositionally biased region" description="Basic and acidic residues" evidence="1">
    <location>
        <begin position="398"/>
        <end position="411"/>
    </location>
</feature>
<dbReference type="InterPro" id="IPR025486">
    <property type="entry name" value="DUF4378"/>
</dbReference>
<feature type="domain" description="DUF3741" evidence="3">
    <location>
        <begin position="204"/>
        <end position="247"/>
    </location>
</feature>
<dbReference type="EMBL" id="JAMYWD010000002">
    <property type="protein sequence ID" value="KAJ4977810.1"/>
    <property type="molecule type" value="Genomic_DNA"/>
</dbReference>
<evidence type="ECO:0000313" key="6">
    <source>
        <dbReference type="Proteomes" id="UP001141806"/>
    </source>
</evidence>
<gene>
    <name evidence="5" type="ORF">NE237_008590</name>
</gene>
<sequence>MSSWHLRVAPVSSSFIHFFFVLAASSLPNAKGLKSSKMDQNIPNTIEARESMDGEVEELLIEEKMEETRPTTKICGEADIKTLIAEEMSKKDDHKRRPKLPLLRTDSIHHLEISDDRFLEDMRAKQDRSRIDPCLYNVSATGKSKVIPDILKPPETDTCSKEREVCGTMKAESELGRTQNDESMQLIQNNPLLQDKLNKGLLKKKYMDASDLITEDSLPQTKEFLDVLDVFQVNKELFFKVLQDPDSSSENNFQNVQNSNANTELTKSGSFPITYLSRNNASSSNIKNNLKEIIPFTKQERQLQAGRSPTKLTKSGSFPMMADGNEQERLGTAEPCKDSGCSLGSSHALKNQGDNPVVTNRFKNNKQRIKQAIKDSGSDHHRISMDATLHKITYGHNHSKDGKKEISDHWKKPTTNTDFKDSPSSYGSGSSLYALSQGGFNRIRRSASLNESLSRYSQLFESTFSAEPAPKAFGRMLSLPCSLQSEAETSCLGTATSIHVDRPANIVSDQQKLSGLDKGGFHCIRRTASLNESPDRYSQLSDSAFSTEAKQHLSDRFKLTNEDEGSPGGPAPKSFGRMLSLPELTSSSSLQSEGTATSIHVEIPAFNMDSDQQKLAGLDKGGFHCVRRTASLNESPDRYSQLFESDFSTEAKQHLSDRLRLTNEDEGSPGRPAPKSFGRMLSLPCSQQHLSDRLRLTNEDGGSPSGPAPKSFGRILSLPCSLQSEVDTSCLGTATSIHVDRPANMGSDQQKLADLSIYRKNDFELEASAETVTQEILVEVSESTLIQGDEVGLILNPNDDSKADKMSDNLENETMMENSSIFHHQQEVELATNACVCVEQKRPSPNSVLDSHPSEFSIKEETDSMLKPNHIDFDGLDSLVNMPYGNGSTTEIENVKIQSKHFVSDLPHIQVDKKDEADFNYVRDVLKIAGFSGNEKLRTWYLPDQPIDPSLFEELDCSRQEAAGSSCDQQLLFDIVNEVLVDIYERSFMYWPRPLSNKLNIRPMPMGIHVLEDVWTSISWFLRYQPEPDLSLDYIVSRDLAKADGWMNLQFESECAGLMLEEWIWDELLEEVILEFEVA</sequence>
<organism evidence="5 6">
    <name type="scientific">Protea cynaroides</name>
    <dbReference type="NCBI Taxonomy" id="273540"/>
    <lineage>
        <taxon>Eukaryota</taxon>
        <taxon>Viridiplantae</taxon>
        <taxon>Streptophyta</taxon>
        <taxon>Embryophyta</taxon>
        <taxon>Tracheophyta</taxon>
        <taxon>Spermatophyta</taxon>
        <taxon>Magnoliopsida</taxon>
        <taxon>Proteales</taxon>
        <taxon>Proteaceae</taxon>
        <taxon>Protea</taxon>
    </lineage>
</organism>
<keyword evidence="2" id="KW-0732">Signal</keyword>
<name>A0A9Q0KW28_9MAGN</name>
<evidence type="ECO:0000259" key="3">
    <source>
        <dbReference type="Pfam" id="PF12552"/>
    </source>
</evidence>
<dbReference type="Proteomes" id="UP001141806">
    <property type="component" value="Unassembled WGS sequence"/>
</dbReference>
<feature type="compositionally biased region" description="Basic and acidic residues" evidence="1">
    <location>
        <begin position="654"/>
        <end position="663"/>
    </location>
</feature>
<accession>A0A9Q0KW28</accession>
<proteinExistence type="predicted"/>
<reference evidence="5" key="1">
    <citation type="journal article" date="2023" name="Plant J.">
        <title>The genome of the king protea, Protea cynaroides.</title>
        <authorList>
            <person name="Chang J."/>
            <person name="Duong T.A."/>
            <person name="Schoeman C."/>
            <person name="Ma X."/>
            <person name="Roodt D."/>
            <person name="Barker N."/>
            <person name="Li Z."/>
            <person name="Van de Peer Y."/>
            <person name="Mizrachi E."/>
        </authorList>
    </citation>
    <scope>NUCLEOTIDE SEQUENCE</scope>
    <source>
        <tissue evidence="5">Young leaves</tissue>
    </source>
</reference>
<evidence type="ECO:0008006" key="7">
    <source>
        <dbReference type="Google" id="ProtNLM"/>
    </source>
</evidence>
<feature type="region of interest" description="Disordered" evidence="1">
    <location>
        <begin position="654"/>
        <end position="680"/>
    </location>
</feature>